<evidence type="ECO:0000256" key="3">
    <source>
        <dbReference type="ARBA" id="ARBA00012406"/>
    </source>
</evidence>
<dbReference type="InterPro" id="IPR051681">
    <property type="entry name" value="Ser/Thr_Kinases-Pseudokinases"/>
</dbReference>
<comment type="catalytic activity">
    <reaction evidence="10">
        <text>L-seryl-[protein] + ATP = O-phospho-L-seryl-[protein] + ADP + H(+)</text>
        <dbReference type="Rhea" id="RHEA:17989"/>
        <dbReference type="Rhea" id="RHEA-COMP:9863"/>
        <dbReference type="Rhea" id="RHEA-COMP:11604"/>
        <dbReference type="ChEBI" id="CHEBI:15378"/>
        <dbReference type="ChEBI" id="CHEBI:29999"/>
        <dbReference type="ChEBI" id="CHEBI:30616"/>
        <dbReference type="ChEBI" id="CHEBI:83421"/>
        <dbReference type="ChEBI" id="CHEBI:456216"/>
        <dbReference type="EC" id="2.7.11.25"/>
    </reaction>
</comment>
<feature type="domain" description="Protein kinase" evidence="13">
    <location>
        <begin position="598"/>
        <end position="864"/>
    </location>
</feature>
<evidence type="ECO:0000313" key="14">
    <source>
        <dbReference type="EMBL" id="KAF7326860.1"/>
    </source>
</evidence>
<dbReference type="SUPFAM" id="SSF50044">
    <property type="entry name" value="SH3-domain"/>
    <property type="match status" value="1"/>
</dbReference>
<dbReference type="EC" id="2.7.11.25" evidence="3"/>
<dbReference type="GO" id="GO:0005524">
    <property type="term" value="F:ATP binding"/>
    <property type="evidence" value="ECO:0007669"/>
    <property type="project" value="UniProtKB-KW"/>
</dbReference>
<comment type="similarity">
    <text evidence="2">Belongs to the protein kinase superfamily. STE Ser/Thr protein kinase family. MAP kinase kinase kinase subfamily.</text>
</comment>
<dbReference type="EMBL" id="JACAZI010000039">
    <property type="protein sequence ID" value="KAF7326860.1"/>
    <property type="molecule type" value="Genomic_DNA"/>
</dbReference>
<dbReference type="InterPro" id="IPR008266">
    <property type="entry name" value="Tyr_kinase_AS"/>
</dbReference>
<dbReference type="AlphaFoldDB" id="A0A8H6U3G0"/>
<dbReference type="InterPro" id="IPR001245">
    <property type="entry name" value="Ser-Thr/Tyr_kinase_cat_dom"/>
</dbReference>
<comment type="catalytic activity">
    <reaction evidence="9">
        <text>L-threonyl-[protein] + ATP = O-phospho-L-threonyl-[protein] + ADP + H(+)</text>
        <dbReference type="Rhea" id="RHEA:46608"/>
        <dbReference type="Rhea" id="RHEA-COMP:11060"/>
        <dbReference type="Rhea" id="RHEA-COMP:11605"/>
        <dbReference type="ChEBI" id="CHEBI:15378"/>
        <dbReference type="ChEBI" id="CHEBI:30013"/>
        <dbReference type="ChEBI" id="CHEBI:30616"/>
        <dbReference type="ChEBI" id="CHEBI:61977"/>
        <dbReference type="ChEBI" id="CHEBI:456216"/>
        <dbReference type="EC" id="2.7.11.25"/>
    </reaction>
</comment>
<keyword evidence="15" id="KW-1185">Reference proteome</keyword>
<dbReference type="PANTHER" id="PTHR44329">
    <property type="entry name" value="SERINE/THREONINE-PROTEIN KINASE TNNI3K-RELATED"/>
    <property type="match status" value="1"/>
</dbReference>
<keyword evidence="5" id="KW-0808">Transferase</keyword>
<dbReference type="PROSITE" id="PS50002">
    <property type="entry name" value="SH3"/>
    <property type="match status" value="1"/>
</dbReference>
<dbReference type="InterPro" id="IPR000719">
    <property type="entry name" value="Prot_kinase_dom"/>
</dbReference>
<evidence type="ECO:0000259" key="12">
    <source>
        <dbReference type="PROSITE" id="PS50002"/>
    </source>
</evidence>
<dbReference type="GO" id="GO:0004709">
    <property type="term" value="F:MAP kinase kinase kinase activity"/>
    <property type="evidence" value="ECO:0007669"/>
    <property type="project" value="UniProtKB-EC"/>
</dbReference>
<name>A0A8H6U3G0_9AGAR</name>
<feature type="domain" description="Protein kinase" evidence="13">
    <location>
        <begin position="170"/>
        <end position="435"/>
    </location>
</feature>
<dbReference type="InterPro" id="IPR001452">
    <property type="entry name" value="SH3_domain"/>
</dbReference>
<dbReference type="SUPFAM" id="SSF56112">
    <property type="entry name" value="Protein kinase-like (PK-like)"/>
    <property type="match status" value="2"/>
</dbReference>
<evidence type="ECO:0000313" key="15">
    <source>
        <dbReference type="Proteomes" id="UP000620124"/>
    </source>
</evidence>
<keyword evidence="8" id="KW-0067">ATP-binding</keyword>
<evidence type="ECO:0000256" key="4">
    <source>
        <dbReference type="ARBA" id="ARBA00022443"/>
    </source>
</evidence>
<dbReference type="InterPro" id="IPR036028">
    <property type="entry name" value="SH3-like_dom_sf"/>
</dbReference>
<evidence type="ECO:0000256" key="8">
    <source>
        <dbReference type="ARBA" id="ARBA00022840"/>
    </source>
</evidence>
<organism evidence="14 15">
    <name type="scientific">Mycena venus</name>
    <dbReference type="NCBI Taxonomy" id="2733690"/>
    <lineage>
        <taxon>Eukaryota</taxon>
        <taxon>Fungi</taxon>
        <taxon>Dikarya</taxon>
        <taxon>Basidiomycota</taxon>
        <taxon>Agaricomycotina</taxon>
        <taxon>Agaricomycetes</taxon>
        <taxon>Agaricomycetidae</taxon>
        <taxon>Agaricales</taxon>
        <taxon>Marasmiineae</taxon>
        <taxon>Mycenaceae</taxon>
        <taxon>Mycena</taxon>
    </lineage>
</organism>
<comment type="cofactor">
    <cofactor evidence="1">
        <name>Mg(2+)</name>
        <dbReference type="ChEBI" id="CHEBI:18420"/>
    </cofactor>
</comment>
<evidence type="ECO:0000256" key="2">
    <source>
        <dbReference type="ARBA" id="ARBA00006529"/>
    </source>
</evidence>
<evidence type="ECO:0000259" key="13">
    <source>
        <dbReference type="PROSITE" id="PS50011"/>
    </source>
</evidence>
<dbReference type="InterPro" id="IPR011009">
    <property type="entry name" value="Kinase-like_dom_sf"/>
</dbReference>
<keyword evidence="6" id="KW-0547">Nucleotide-binding</keyword>
<dbReference type="Pfam" id="PF00018">
    <property type="entry name" value="SH3_1"/>
    <property type="match status" value="1"/>
</dbReference>
<sequence>MNGVTTNKISVYENSLLFLRDACRNQLSDRSPGEARTLEMTLDGCLLSMASDTVVGAIVGSAELKRSLLEIPSNLGLSANDPKLRTALRADEERIAALLVSIFSSKLDEQVVLRLKDDSAQHFLDTVQDTLDQGLFLAQEHIRLAHRMIRKLSEASERLPSSLFITGVNKQESDPSFGGGFGDVFRGSHNNKPIALKRMRYYLSIPDDELRRMHLKFCREVLVWKDMHHPHILPFLGVDQHSFPPALCIVSPWMEHGTVLNYVKVHGHANVNKLLHEIALGLHYLHSRNVVHGDLRGGNILIKEDHTACLADFGLSIFSDATSPMNPTCGGSAHWMAPELLYPERFGCLEFARTPASDVYAFGCVCFEIFTGQHPFSNLPGPAATMKVVDGERPERPSGLPAVSDALWRHMTAYWSQNPTARPLAELVVQDMASLPPQANKMFIYQTLLSFLKESCCVLPPDEALMGQKILDGYLVSMAYENVVSAIVGSLECRKILLQFSSILYLTNNPRLRTALRADEERIAALLVSIFNSKPDEQVVLSLKDDSAQHFLDVVQDTLEKGLLQAKEHSRMARRIIRKLSEACDRLPSSLFITGVSGRDEHPNFGGGFGDVYRASHENQPVALKRLRHFLQDSESRRIIRLKFCREALVWKELRHPHILPFLGIDRDSFPSALCMVSPWMEHGTVLNYLKNYGHANVDKLLYEIAQGLEYLHSRDIVHGGLQGVNVLINNDLNACLADFGLSVGADVTSMSTSNRAGSVRWMAPELIDPERFGLHFRRTQASDVYAFGCVCFELYTGGPPFPRLRDTGALMAVVEGKRPERPTGIPAVSDKLWQYITEFWAQNPTDRPTTDAVVQRMVWPPQLKTSRPLPPRPSPLSPVSPPVNYLYKAITSSPYDASDSDEISFITGEILEIIEDQENWWKARRSDGSIGLVPSNYLRIF</sequence>
<evidence type="ECO:0000256" key="5">
    <source>
        <dbReference type="ARBA" id="ARBA00022679"/>
    </source>
</evidence>
<dbReference type="Gene3D" id="2.30.30.40">
    <property type="entry name" value="SH3 Domains"/>
    <property type="match status" value="1"/>
</dbReference>
<dbReference type="PROSITE" id="PS00109">
    <property type="entry name" value="PROTEIN_KINASE_TYR"/>
    <property type="match status" value="1"/>
</dbReference>
<dbReference type="OrthoDB" id="4062651at2759"/>
<accession>A0A8H6U3G0</accession>
<reference evidence="14" key="1">
    <citation type="submission" date="2020-05" db="EMBL/GenBank/DDBJ databases">
        <title>Mycena genomes resolve the evolution of fungal bioluminescence.</title>
        <authorList>
            <person name="Tsai I.J."/>
        </authorList>
    </citation>
    <scope>NUCLEOTIDE SEQUENCE</scope>
    <source>
        <strain evidence="14">CCC161011</strain>
    </source>
</reference>
<dbReference type="PANTHER" id="PTHR44329:SF288">
    <property type="entry name" value="MITOGEN-ACTIVATED PROTEIN KINASE KINASE KINASE 20"/>
    <property type="match status" value="1"/>
</dbReference>
<protein>
    <recommendedName>
        <fullName evidence="3">mitogen-activated protein kinase kinase kinase</fullName>
        <ecNumber evidence="3">2.7.11.25</ecNumber>
    </recommendedName>
</protein>
<comment type="caution">
    <text evidence="14">The sequence shown here is derived from an EMBL/GenBank/DDBJ whole genome shotgun (WGS) entry which is preliminary data.</text>
</comment>
<keyword evidence="7 14" id="KW-0418">Kinase</keyword>
<proteinExistence type="inferred from homology"/>
<dbReference type="SMART" id="SM00326">
    <property type="entry name" value="SH3"/>
    <property type="match status" value="1"/>
</dbReference>
<dbReference type="Proteomes" id="UP000620124">
    <property type="component" value="Unassembled WGS sequence"/>
</dbReference>
<dbReference type="Pfam" id="PF07714">
    <property type="entry name" value="PK_Tyr_Ser-Thr"/>
    <property type="match status" value="2"/>
</dbReference>
<evidence type="ECO:0000256" key="1">
    <source>
        <dbReference type="ARBA" id="ARBA00001946"/>
    </source>
</evidence>
<evidence type="ECO:0000256" key="10">
    <source>
        <dbReference type="ARBA" id="ARBA00048329"/>
    </source>
</evidence>
<evidence type="ECO:0000256" key="9">
    <source>
        <dbReference type="ARBA" id="ARBA00047559"/>
    </source>
</evidence>
<evidence type="ECO:0000256" key="11">
    <source>
        <dbReference type="PROSITE-ProRule" id="PRU00192"/>
    </source>
</evidence>
<evidence type="ECO:0000256" key="6">
    <source>
        <dbReference type="ARBA" id="ARBA00022741"/>
    </source>
</evidence>
<evidence type="ECO:0000256" key="7">
    <source>
        <dbReference type="ARBA" id="ARBA00022777"/>
    </source>
</evidence>
<keyword evidence="4 11" id="KW-0728">SH3 domain</keyword>
<gene>
    <name evidence="14" type="ORF">MVEN_02579900</name>
</gene>
<dbReference type="Gene3D" id="1.10.510.10">
    <property type="entry name" value="Transferase(Phosphotransferase) domain 1"/>
    <property type="match status" value="2"/>
</dbReference>
<dbReference type="PROSITE" id="PS50011">
    <property type="entry name" value="PROTEIN_KINASE_DOM"/>
    <property type="match status" value="2"/>
</dbReference>
<feature type="domain" description="SH3" evidence="12">
    <location>
        <begin position="885"/>
        <end position="942"/>
    </location>
</feature>